<dbReference type="InterPro" id="IPR002885">
    <property type="entry name" value="PPR_rpt"/>
</dbReference>
<dbReference type="PANTHER" id="PTHR47447">
    <property type="entry name" value="OS03G0856100 PROTEIN"/>
    <property type="match status" value="1"/>
</dbReference>
<keyword evidence="1" id="KW-0677">Repeat</keyword>
<dbReference type="Gene3D" id="3.30.1370.10">
    <property type="entry name" value="K Homology domain, type 1"/>
    <property type="match status" value="1"/>
</dbReference>
<evidence type="ECO:0000313" key="7">
    <source>
        <dbReference type="Proteomes" id="UP000601435"/>
    </source>
</evidence>
<dbReference type="GO" id="GO:0003723">
    <property type="term" value="F:RNA binding"/>
    <property type="evidence" value="ECO:0007669"/>
    <property type="project" value="UniProtKB-UniRule"/>
</dbReference>
<feature type="region of interest" description="Disordered" evidence="4">
    <location>
        <begin position="75"/>
        <end position="96"/>
    </location>
</feature>
<dbReference type="AlphaFoldDB" id="A0A812ML81"/>
<comment type="caution">
    <text evidence="6">The sequence shown here is derived from an EMBL/GenBank/DDBJ whole genome shotgun (WGS) entry which is preliminary data.</text>
</comment>
<protein>
    <recommendedName>
        <fullName evidence="5">K Homology domain-containing protein</fullName>
    </recommendedName>
</protein>
<dbReference type="EMBL" id="CAJNJA010011480">
    <property type="protein sequence ID" value="CAE7273425.1"/>
    <property type="molecule type" value="Genomic_DNA"/>
</dbReference>
<dbReference type="OrthoDB" id="441329at2759"/>
<dbReference type="InterPro" id="IPR036612">
    <property type="entry name" value="KH_dom_type_1_sf"/>
</dbReference>
<evidence type="ECO:0000256" key="3">
    <source>
        <dbReference type="PROSITE-ProRule" id="PRU00708"/>
    </source>
</evidence>
<evidence type="ECO:0000256" key="2">
    <source>
        <dbReference type="PROSITE-ProRule" id="PRU00117"/>
    </source>
</evidence>
<keyword evidence="7" id="KW-1185">Reference proteome</keyword>
<dbReference type="SUPFAM" id="SSF54791">
    <property type="entry name" value="Eukaryotic type KH-domain (KH-domain type I)"/>
    <property type="match status" value="1"/>
</dbReference>
<dbReference type="InterPro" id="IPR011990">
    <property type="entry name" value="TPR-like_helical_dom_sf"/>
</dbReference>
<evidence type="ECO:0000256" key="1">
    <source>
        <dbReference type="ARBA" id="ARBA00022737"/>
    </source>
</evidence>
<dbReference type="Proteomes" id="UP000601435">
    <property type="component" value="Unassembled WGS sequence"/>
</dbReference>
<sequence length="735" mass="78612">MLVTELSAQPWFGTWAYSCLAAGGDVPVKGKGDAGKAKGMDAGYKGGAMGGYNGYKGGGCAYGYATDAYQKGKGKRDSFDGGFSGKGGRDYPTHGTGAAATQENIDMLSTAVSAMPPSLASAGDRSQVLQFNCAASYVSALIGKAGMGTKQIAITTDTKIMIREIDGNQAEKTVVIKGNAVNVASAYLHVASRLSNIAQLVISVGSVATRHACLCALPRTIESPHGQYFEAITGPRTIRKRLHQARSTRQCDILAGTDTATDARTCTRLIVECRRTRRWQSAIRLLQAVLNRELETSVHVHSAIVSACEHATWWHHALRHFVSTRRAQELQLDAIIFSAAISACGKGSLWLSALAMLASMTKQHLLANQVTYGALAAACANAATWRAAIAILQHGLQQDQTGLIISSSVLSACEKSTAWLAAVSLIRSLAASTRLDMIAFSAVISCTEKAGRWLEAVNSLSRLLLTGISPGVVTLNALVSACKWNGQWERALVKLTFLRRLLQPDVVSYTAATVACGASGKWLDAMLLWAAMRSGGVIPNIIMRNSLISVCEESGQWEMALDVIEQKTPRRAYTTVTINSGISACTRGIRWNQALHLFGSLLQPQQQLQPTLVSFNSVLDACRARGWLEVLAIMGILRRRSLLPDALSLNVAAAALEQQACWVGASMLLAEAQNRDDRLLGPEAATVSAAVDACERHGCTFRAAGLLREVGCSTPSNLRDIMHAAQKNMSVHLQK</sequence>
<dbReference type="InterPro" id="IPR004087">
    <property type="entry name" value="KH_dom"/>
</dbReference>
<dbReference type="PROSITE" id="PS50084">
    <property type="entry name" value="KH_TYPE_1"/>
    <property type="match status" value="1"/>
</dbReference>
<feature type="repeat" description="PPR" evidence="3">
    <location>
        <begin position="436"/>
        <end position="470"/>
    </location>
</feature>
<accession>A0A812ML81</accession>
<dbReference type="PROSITE" id="PS51375">
    <property type="entry name" value="PPR"/>
    <property type="match status" value="2"/>
</dbReference>
<dbReference type="PANTHER" id="PTHR47447:SF17">
    <property type="entry name" value="OS12G0638900 PROTEIN"/>
    <property type="match status" value="1"/>
</dbReference>
<name>A0A812ML81_9DINO</name>
<dbReference type="Gene3D" id="1.25.40.10">
    <property type="entry name" value="Tetratricopeptide repeat domain"/>
    <property type="match status" value="3"/>
</dbReference>
<dbReference type="CDD" id="cd00105">
    <property type="entry name" value="KH-I"/>
    <property type="match status" value="1"/>
</dbReference>
<keyword evidence="2" id="KW-0694">RNA-binding</keyword>
<reference evidence="6" key="1">
    <citation type="submission" date="2021-02" db="EMBL/GenBank/DDBJ databases">
        <authorList>
            <person name="Dougan E. K."/>
            <person name="Rhodes N."/>
            <person name="Thang M."/>
            <person name="Chan C."/>
        </authorList>
    </citation>
    <scope>NUCLEOTIDE SEQUENCE</scope>
</reference>
<gene>
    <name evidence="6" type="ORF">SNEC2469_LOCUS6599</name>
</gene>
<dbReference type="InterPro" id="IPR004088">
    <property type="entry name" value="KH_dom_type_1"/>
</dbReference>
<evidence type="ECO:0000313" key="6">
    <source>
        <dbReference type="EMBL" id="CAE7273425.1"/>
    </source>
</evidence>
<dbReference type="Pfam" id="PF00013">
    <property type="entry name" value="KH_1"/>
    <property type="match status" value="1"/>
</dbReference>
<evidence type="ECO:0000256" key="4">
    <source>
        <dbReference type="SAM" id="MobiDB-lite"/>
    </source>
</evidence>
<dbReference type="SMART" id="SM00322">
    <property type="entry name" value="KH"/>
    <property type="match status" value="1"/>
</dbReference>
<feature type="domain" description="K Homology" evidence="5">
    <location>
        <begin position="125"/>
        <end position="195"/>
    </location>
</feature>
<organism evidence="6 7">
    <name type="scientific">Symbiodinium necroappetens</name>
    <dbReference type="NCBI Taxonomy" id="1628268"/>
    <lineage>
        <taxon>Eukaryota</taxon>
        <taxon>Sar</taxon>
        <taxon>Alveolata</taxon>
        <taxon>Dinophyceae</taxon>
        <taxon>Suessiales</taxon>
        <taxon>Symbiodiniaceae</taxon>
        <taxon>Symbiodinium</taxon>
    </lineage>
</organism>
<dbReference type="Pfam" id="PF13812">
    <property type="entry name" value="PPR_3"/>
    <property type="match status" value="1"/>
</dbReference>
<proteinExistence type="predicted"/>
<feature type="repeat" description="PPR" evidence="3">
    <location>
        <begin position="505"/>
        <end position="539"/>
    </location>
</feature>
<evidence type="ECO:0000259" key="5">
    <source>
        <dbReference type="SMART" id="SM00322"/>
    </source>
</evidence>